<dbReference type="GO" id="GO:0061630">
    <property type="term" value="F:ubiquitin protein ligase activity"/>
    <property type="evidence" value="ECO:0007669"/>
    <property type="project" value="UniProtKB-EC"/>
</dbReference>
<evidence type="ECO:0000313" key="11">
    <source>
        <dbReference type="Proteomes" id="UP000469558"/>
    </source>
</evidence>
<evidence type="ECO:0000256" key="5">
    <source>
        <dbReference type="ARBA" id="ARBA00022737"/>
    </source>
</evidence>
<protein>
    <recommendedName>
        <fullName evidence="2">RBR-type E3 ubiquitin transferase</fullName>
        <ecNumber evidence="2">2.3.2.31</ecNumber>
    </recommendedName>
</protein>
<dbReference type="InterPro" id="IPR013083">
    <property type="entry name" value="Znf_RING/FYVE/PHD"/>
</dbReference>
<dbReference type="Gene3D" id="3.30.40.10">
    <property type="entry name" value="Zinc/RING finger domain, C3HC4 (zinc finger)"/>
    <property type="match status" value="1"/>
</dbReference>
<dbReference type="AlphaFoldDB" id="A0A8T9C3N2"/>
<keyword evidence="10" id="KW-0378">Hydrolase</keyword>
<dbReference type="GO" id="GO:0016567">
    <property type="term" value="P:protein ubiquitination"/>
    <property type="evidence" value="ECO:0007669"/>
    <property type="project" value="InterPro"/>
</dbReference>
<keyword evidence="11" id="KW-1185">Reference proteome</keyword>
<dbReference type="SUPFAM" id="SSF57850">
    <property type="entry name" value="RING/U-box"/>
    <property type="match status" value="1"/>
</dbReference>
<sequence>MDLPSLFAAIELLHEDNQQASTDVEISIRSRQIEALQLQAEALVDGPVQNMQQAEQGSFARRASLIQYTLGLSPTGRAAFRESRNPVDPDAMDIIRKEPPWDEPPHDIHSDELMELLNDPIDSIFAPRVDTPSQYECIACTNSFPLKGLLSLDCGHRYCRACLHRMFNDSLAATSTFPVQCCSKPIAITAAMPFLSADLVQKYEAKEIEHNTENKIYCSNSICGMFIPPGFASPDETYCPACNTATCSKCKAKAHWGTCSDDPAVGQVLELARENGWQQCPRCKSMVELIAGGCNHMMFVDPHSPCQIILTSESAVVGAVLGFAITADSKAVHAVSINVIASLRALLPVWARTTIRSVPHRAAAIEELALANISHVHRHLGETEVSKVSQRGVQTIKQISGSIIVVVVEGKDQDSPTLDYRVRTVAIM</sequence>
<evidence type="ECO:0000259" key="9">
    <source>
        <dbReference type="PROSITE" id="PS51873"/>
    </source>
</evidence>
<name>A0A8T9C3N2_9HELO</name>
<keyword evidence="8" id="KW-0862">Zinc</keyword>
<dbReference type="GO" id="GO:0008270">
    <property type="term" value="F:zinc ion binding"/>
    <property type="evidence" value="ECO:0007669"/>
    <property type="project" value="UniProtKB-KW"/>
</dbReference>
<dbReference type="EC" id="2.3.2.31" evidence="2"/>
<keyword evidence="5" id="KW-0677">Repeat</keyword>
<dbReference type="PANTHER" id="PTHR11685">
    <property type="entry name" value="RBR FAMILY RING FINGER AND IBR DOMAIN-CONTAINING"/>
    <property type="match status" value="1"/>
</dbReference>
<keyword evidence="6" id="KW-0863">Zinc-finger</keyword>
<keyword evidence="10" id="KW-0067">ATP-binding</keyword>
<evidence type="ECO:0000256" key="7">
    <source>
        <dbReference type="ARBA" id="ARBA00022786"/>
    </source>
</evidence>
<keyword evidence="4" id="KW-0479">Metal-binding</keyword>
<organism evidence="10 11">
    <name type="scientific">Lachnellula suecica</name>
    <dbReference type="NCBI Taxonomy" id="602035"/>
    <lineage>
        <taxon>Eukaryota</taxon>
        <taxon>Fungi</taxon>
        <taxon>Dikarya</taxon>
        <taxon>Ascomycota</taxon>
        <taxon>Pezizomycotina</taxon>
        <taxon>Leotiomycetes</taxon>
        <taxon>Helotiales</taxon>
        <taxon>Lachnaceae</taxon>
        <taxon>Lachnellula</taxon>
    </lineage>
</organism>
<keyword evidence="3" id="KW-0808">Transferase</keyword>
<proteinExistence type="predicted"/>
<accession>A0A8T9C3N2</accession>
<keyword evidence="10" id="KW-0347">Helicase</keyword>
<dbReference type="InterPro" id="IPR044066">
    <property type="entry name" value="TRIAD_supradom"/>
</dbReference>
<dbReference type="PROSITE" id="PS51873">
    <property type="entry name" value="TRIAD"/>
    <property type="match status" value="1"/>
</dbReference>
<evidence type="ECO:0000313" key="10">
    <source>
        <dbReference type="EMBL" id="TVY78339.1"/>
    </source>
</evidence>
<dbReference type="EMBL" id="QGMK01000790">
    <property type="protein sequence ID" value="TVY78339.1"/>
    <property type="molecule type" value="Genomic_DNA"/>
</dbReference>
<evidence type="ECO:0000256" key="8">
    <source>
        <dbReference type="ARBA" id="ARBA00022833"/>
    </source>
</evidence>
<comment type="caution">
    <text evidence="10">The sequence shown here is derived from an EMBL/GenBank/DDBJ whole genome shotgun (WGS) entry which is preliminary data.</text>
</comment>
<feature type="domain" description="RING-type" evidence="9">
    <location>
        <begin position="133"/>
        <end position="329"/>
    </location>
</feature>
<dbReference type="CDD" id="cd20335">
    <property type="entry name" value="BRcat_RBR"/>
    <property type="match status" value="1"/>
</dbReference>
<reference evidence="10 11" key="1">
    <citation type="submission" date="2018-05" db="EMBL/GenBank/DDBJ databases">
        <title>Genome sequencing and assembly of the regulated plant pathogen Lachnellula willkommii and related sister species for the development of diagnostic species identification markers.</title>
        <authorList>
            <person name="Giroux E."/>
            <person name="Bilodeau G."/>
        </authorList>
    </citation>
    <scope>NUCLEOTIDE SEQUENCE [LARGE SCALE GENOMIC DNA]</scope>
    <source>
        <strain evidence="10 11">CBS 268.59</strain>
    </source>
</reference>
<evidence type="ECO:0000256" key="6">
    <source>
        <dbReference type="ARBA" id="ARBA00022771"/>
    </source>
</evidence>
<evidence type="ECO:0000256" key="4">
    <source>
        <dbReference type="ARBA" id="ARBA00022723"/>
    </source>
</evidence>
<keyword evidence="7" id="KW-0833">Ubl conjugation pathway</keyword>
<dbReference type="SMART" id="SM00647">
    <property type="entry name" value="IBR"/>
    <property type="match status" value="1"/>
</dbReference>
<dbReference type="InterPro" id="IPR031127">
    <property type="entry name" value="E3_UB_ligase_RBR"/>
</dbReference>
<evidence type="ECO:0000256" key="3">
    <source>
        <dbReference type="ARBA" id="ARBA00022679"/>
    </source>
</evidence>
<dbReference type="InterPro" id="IPR017907">
    <property type="entry name" value="Znf_RING_CS"/>
</dbReference>
<dbReference type="GO" id="GO:0004386">
    <property type="term" value="F:helicase activity"/>
    <property type="evidence" value="ECO:0007669"/>
    <property type="project" value="UniProtKB-KW"/>
</dbReference>
<evidence type="ECO:0000256" key="1">
    <source>
        <dbReference type="ARBA" id="ARBA00001798"/>
    </source>
</evidence>
<dbReference type="InterPro" id="IPR002867">
    <property type="entry name" value="IBR_dom"/>
</dbReference>
<evidence type="ECO:0000256" key="2">
    <source>
        <dbReference type="ARBA" id="ARBA00012251"/>
    </source>
</evidence>
<gene>
    <name evidence="10" type="ORF">LSUE1_G003961</name>
</gene>
<keyword evidence="10" id="KW-0547">Nucleotide-binding</keyword>
<dbReference type="PROSITE" id="PS00518">
    <property type="entry name" value="ZF_RING_1"/>
    <property type="match status" value="1"/>
</dbReference>
<comment type="catalytic activity">
    <reaction evidence="1">
        <text>[E2 ubiquitin-conjugating enzyme]-S-ubiquitinyl-L-cysteine + [acceptor protein]-L-lysine = [E2 ubiquitin-conjugating enzyme]-L-cysteine + [acceptor protein]-N(6)-ubiquitinyl-L-lysine.</text>
        <dbReference type="EC" id="2.3.2.31"/>
    </reaction>
</comment>
<dbReference type="OrthoDB" id="9977870at2759"/>
<dbReference type="Proteomes" id="UP000469558">
    <property type="component" value="Unassembled WGS sequence"/>
</dbReference>
<dbReference type="Pfam" id="PF01485">
    <property type="entry name" value="IBR"/>
    <property type="match status" value="1"/>
</dbReference>